<dbReference type="InterPro" id="IPR053137">
    <property type="entry name" value="NLR-like"/>
</dbReference>
<organism evidence="1 2">
    <name type="scientific">Serendipita indica (strain DSM 11827)</name>
    <name type="common">Root endophyte fungus</name>
    <name type="synonym">Piriformospora indica</name>
    <dbReference type="NCBI Taxonomy" id="1109443"/>
    <lineage>
        <taxon>Eukaryota</taxon>
        <taxon>Fungi</taxon>
        <taxon>Dikarya</taxon>
        <taxon>Basidiomycota</taxon>
        <taxon>Agaricomycotina</taxon>
        <taxon>Agaricomycetes</taxon>
        <taxon>Sebacinales</taxon>
        <taxon>Serendipitaceae</taxon>
        <taxon>Serendipita</taxon>
    </lineage>
</organism>
<keyword evidence="2" id="KW-1185">Reference proteome</keyword>
<proteinExistence type="predicted"/>
<dbReference type="OrthoDB" id="539810at2759"/>
<reference evidence="1 2" key="1">
    <citation type="journal article" date="2011" name="PLoS Pathog.">
        <title>Endophytic Life Strategies Decoded by Genome and Transcriptome Analyses of the Mutualistic Root Symbiont Piriformospora indica.</title>
        <authorList>
            <person name="Zuccaro A."/>
            <person name="Lahrmann U."/>
            <person name="Guldener U."/>
            <person name="Langen G."/>
            <person name="Pfiffi S."/>
            <person name="Biedenkopf D."/>
            <person name="Wong P."/>
            <person name="Samans B."/>
            <person name="Grimm C."/>
            <person name="Basiewicz M."/>
            <person name="Murat C."/>
            <person name="Martin F."/>
            <person name="Kogel K.H."/>
        </authorList>
    </citation>
    <scope>NUCLEOTIDE SEQUENCE [LARGE SCALE GENOMIC DNA]</scope>
    <source>
        <strain evidence="1 2">DSM 11827</strain>
    </source>
</reference>
<dbReference type="Proteomes" id="UP000007148">
    <property type="component" value="Unassembled WGS sequence"/>
</dbReference>
<dbReference type="PANTHER" id="PTHR46082:SF10">
    <property type="entry name" value="NB-ARC DOMAIN-CONTAINING PROTEIN"/>
    <property type="match status" value="1"/>
</dbReference>
<dbReference type="EMBL" id="CAFZ01000608">
    <property type="protein sequence ID" value="CCA76100.1"/>
    <property type="molecule type" value="Genomic_DNA"/>
</dbReference>
<gene>
    <name evidence="1" type="ORF">PIIN_10100</name>
</gene>
<evidence type="ECO:0008006" key="3">
    <source>
        <dbReference type="Google" id="ProtNLM"/>
    </source>
</evidence>
<dbReference type="InterPro" id="IPR011990">
    <property type="entry name" value="TPR-like_helical_dom_sf"/>
</dbReference>
<evidence type="ECO:0000313" key="1">
    <source>
        <dbReference type="EMBL" id="CCA76100.1"/>
    </source>
</evidence>
<dbReference type="SUPFAM" id="SSF48452">
    <property type="entry name" value="TPR-like"/>
    <property type="match status" value="1"/>
</dbReference>
<protein>
    <recommendedName>
        <fullName evidence="3">Kinesin light chain</fullName>
    </recommendedName>
</protein>
<comment type="caution">
    <text evidence="1">The sequence shown here is derived from an EMBL/GenBank/DDBJ whole genome shotgun (WGS) entry which is preliminary data.</text>
</comment>
<name>G4TXQ7_SERID</name>
<dbReference type="PANTHER" id="PTHR46082">
    <property type="entry name" value="ATP/GTP-BINDING PROTEIN-RELATED"/>
    <property type="match status" value="1"/>
</dbReference>
<dbReference type="Pfam" id="PF13424">
    <property type="entry name" value="TPR_12"/>
    <property type="match status" value="1"/>
</dbReference>
<dbReference type="Gene3D" id="1.25.40.10">
    <property type="entry name" value="Tetratricopeptide repeat domain"/>
    <property type="match status" value="1"/>
</dbReference>
<dbReference type="InParanoid" id="G4TXQ7"/>
<accession>G4TXQ7</accession>
<dbReference type="STRING" id="1109443.G4TXQ7"/>
<sequence length="76" mass="8549">MDNLAITLHGRGQLEEAETMKREVLALRLDILGRRHLDTVRAMGSLAITLRGRGQLEEAETLRRDAFALRLEILGP</sequence>
<dbReference type="AlphaFoldDB" id="G4TXQ7"/>
<dbReference type="HOGENOM" id="CLU_000288_125_11_1"/>
<evidence type="ECO:0000313" key="2">
    <source>
        <dbReference type="Proteomes" id="UP000007148"/>
    </source>
</evidence>